<dbReference type="AlphaFoldDB" id="A0A5P2DCH7"/>
<dbReference type="EMBL" id="CP029189">
    <property type="protein sequence ID" value="QES52875.1"/>
    <property type="molecule type" value="Genomic_DNA"/>
</dbReference>
<evidence type="ECO:0000313" key="5">
    <source>
        <dbReference type="EMBL" id="QES52875.1"/>
    </source>
</evidence>
<evidence type="ECO:0000259" key="4">
    <source>
        <dbReference type="PROSITE" id="PS01124"/>
    </source>
</evidence>
<dbReference type="SUPFAM" id="SSF46689">
    <property type="entry name" value="Homeodomain-like"/>
    <property type="match status" value="2"/>
</dbReference>
<dbReference type="PROSITE" id="PS01124">
    <property type="entry name" value="HTH_ARAC_FAMILY_2"/>
    <property type="match status" value="1"/>
</dbReference>
<name>A0A5P2DCH7_STRVZ</name>
<dbReference type="PANTHER" id="PTHR11019:SF199">
    <property type="entry name" value="HTH-TYPE TRANSCRIPTIONAL REGULATOR NIMR"/>
    <property type="match status" value="1"/>
</dbReference>
<organism evidence="5 6">
    <name type="scientific">Streptomyces venezuelae</name>
    <dbReference type="NCBI Taxonomy" id="54571"/>
    <lineage>
        <taxon>Bacteria</taxon>
        <taxon>Bacillati</taxon>
        <taxon>Actinomycetota</taxon>
        <taxon>Actinomycetes</taxon>
        <taxon>Kitasatosporales</taxon>
        <taxon>Streptomycetaceae</taxon>
        <taxon>Streptomyces</taxon>
    </lineage>
</organism>
<evidence type="ECO:0000256" key="2">
    <source>
        <dbReference type="ARBA" id="ARBA00023125"/>
    </source>
</evidence>
<reference evidence="5 6" key="1">
    <citation type="submission" date="2018-05" db="EMBL/GenBank/DDBJ databases">
        <title>Streptomyces venezuelae.</title>
        <authorList>
            <person name="Kim W."/>
            <person name="Lee N."/>
            <person name="Cho B.-K."/>
        </authorList>
    </citation>
    <scope>NUCLEOTIDE SEQUENCE [LARGE SCALE GENOMIC DNA]</scope>
    <source>
        <strain evidence="5 6">ATCC 21018</strain>
    </source>
</reference>
<evidence type="ECO:0000256" key="1">
    <source>
        <dbReference type="ARBA" id="ARBA00023015"/>
    </source>
</evidence>
<dbReference type="SMART" id="SM00342">
    <property type="entry name" value="HTH_ARAC"/>
    <property type="match status" value="1"/>
</dbReference>
<evidence type="ECO:0000256" key="3">
    <source>
        <dbReference type="ARBA" id="ARBA00023163"/>
    </source>
</evidence>
<dbReference type="InterPro" id="IPR014710">
    <property type="entry name" value="RmlC-like_jellyroll"/>
</dbReference>
<dbReference type="Proteomes" id="UP000324101">
    <property type="component" value="Chromosome"/>
</dbReference>
<dbReference type="InterPro" id="IPR009057">
    <property type="entry name" value="Homeodomain-like_sf"/>
</dbReference>
<dbReference type="InterPro" id="IPR011051">
    <property type="entry name" value="RmlC_Cupin_sf"/>
</dbReference>
<accession>A0A5P2DCH7</accession>
<feature type="domain" description="HTH araC/xylS-type" evidence="4">
    <location>
        <begin position="176"/>
        <end position="273"/>
    </location>
</feature>
<sequence length="279" mass="30378">MPEANRSQSGVKNTAPAAGEDVVAETGLHSVRDEGTRAEDVIMADDDFIAEGGHPLHVHEFHKFLHVPVGRIVVTALGRDYELSASVALWIPAGIAHSARFGADSVIAAESFDAQRFELPYQDVTTINITDAQRRLVLGRMRSTCAQEEDPDVFAALSAGHRNCLPLPQPTSHTAGAVARELARTPSDPRTATEWAENLYTSSTSLRRAFRAETGMAFSEWRTRLRLNHSLGLLEQGQLVSSVAARVGFVSTNGYILAFRRHFGQTPGAYVRSSLDRSA</sequence>
<dbReference type="Pfam" id="PF12833">
    <property type="entry name" value="HTH_18"/>
    <property type="match status" value="1"/>
</dbReference>
<keyword evidence="1" id="KW-0805">Transcription regulation</keyword>
<keyword evidence="3" id="KW-0804">Transcription</keyword>
<proteinExistence type="predicted"/>
<dbReference type="OrthoDB" id="2039152at2"/>
<dbReference type="GO" id="GO:0003700">
    <property type="term" value="F:DNA-binding transcription factor activity"/>
    <property type="evidence" value="ECO:0007669"/>
    <property type="project" value="InterPro"/>
</dbReference>
<dbReference type="GO" id="GO:0043565">
    <property type="term" value="F:sequence-specific DNA binding"/>
    <property type="evidence" value="ECO:0007669"/>
    <property type="project" value="InterPro"/>
</dbReference>
<protein>
    <submittedName>
        <fullName evidence="5">AraC family transcriptional regulator</fullName>
    </submittedName>
</protein>
<evidence type="ECO:0000313" key="6">
    <source>
        <dbReference type="Proteomes" id="UP000324101"/>
    </source>
</evidence>
<dbReference type="Gene3D" id="1.10.10.60">
    <property type="entry name" value="Homeodomain-like"/>
    <property type="match status" value="2"/>
</dbReference>
<gene>
    <name evidence="5" type="ORF">DEJ51_00130</name>
</gene>
<dbReference type="InterPro" id="IPR018060">
    <property type="entry name" value="HTH_AraC"/>
</dbReference>
<keyword evidence="2" id="KW-0238">DNA-binding</keyword>
<dbReference type="InterPro" id="IPR018062">
    <property type="entry name" value="HTH_AraC-typ_CS"/>
</dbReference>
<dbReference type="PROSITE" id="PS00041">
    <property type="entry name" value="HTH_ARAC_FAMILY_1"/>
    <property type="match status" value="1"/>
</dbReference>
<dbReference type="Gene3D" id="2.60.120.10">
    <property type="entry name" value="Jelly Rolls"/>
    <property type="match status" value="1"/>
</dbReference>
<dbReference type="SUPFAM" id="SSF51182">
    <property type="entry name" value="RmlC-like cupins"/>
    <property type="match status" value="1"/>
</dbReference>
<dbReference type="PANTHER" id="PTHR11019">
    <property type="entry name" value="HTH-TYPE TRANSCRIPTIONAL REGULATOR NIMR"/>
    <property type="match status" value="1"/>
</dbReference>